<keyword evidence="2" id="KW-0418">Kinase</keyword>
<gene>
    <name evidence="4" type="ORF">COT25_03565</name>
</gene>
<dbReference type="EMBL" id="PEXV01000117">
    <property type="protein sequence ID" value="PIS41361.1"/>
    <property type="molecule type" value="Genomic_DNA"/>
</dbReference>
<dbReference type="PANTHER" id="PTHR10584:SF166">
    <property type="entry name" value="RIBOKINASE"/>
    <property type="match status" value="1"/>
</dbReference>
<dbReference type="PROSITE" id="PS00584">
    <property type="entry name" value="PFKB_KINASES_2"/>
    <property type="match status" value="1"/>
</dbReference>
<evidence type="ECO:0000313" key="4">
    <source>
        <dbReference type="EMBL" id="PIS41361.1"/>
    </source>
</evidence>
<protein>
    <recommendedName>
        <fullName evidence="3">Carbohydrate kinase PfkB domain-containing protein</fullName>
    </recommendedName>
</protein>
<dbReference type="InterPro" id="IPR029056">
    <property type="entry name" value="Ribokinase-like"/>
</dbReference>
<dbReference type="GO" id="GO:0016301">
    <property type="term" value="F:kinase activity"/>
    <property type="evidence" value="ECO:0007669"/>
    <property type="project" value="UniProtKB-KW"/>
</dbReference>
<dbReference type="Pfam" id="PF00294">
    <property type="entry name" value="PfkB"/>
    <property type="match status" value="1"/>
</dbReference>
<dbReference type="InterPro" id="IPR011611">
    <property type="entry name" value="PfkB_dom"/>
</dbReference>
<feature type="domain" description="Carbohydrate kinase PfkB" evidence="3">
    <location>
        <begin position="43"/>
        <end position="305"/>
    </location>
</feature>
<dbReference type="AlphaFoldDB" id="A0A2H0YS86"/>
<dbReference type="Gene3D" id="3.40.1190.20">
    <property type="match status" value="1"/>
</dbReference>
<evidence type="ECO:0000313" key="5">
    <source>
        <dbReference type="Proteomes" id="UP000228711"/>
    </source>
</evidence>
<dbReference type="InterPro" id="IPR002173">
    <property type="entry name" value="Carboh/pur_kinase_PfkB_CS"/>
</dbReference>
<organism evidence="4 5">
    <name type="scientific">Candidatus Kerfeldbacteria bacterium CG08_land_8_20_14_0_20_42_7</name>
    <dbReference type="NCBI Taxonomy" id="2014245"/>
    <lineage>
        <taxon>Bacteria</taxon>
        <taxon>Candidatus Kerfeldiibacteriota</taxon>
    </lineage>
</organism>
<name>A0A2H0YS86_9BACT</name>
<evidence type="ECO:0000256" key="2">
    <source>
        <dbReference type="ARBA" id="ARBA00022777"/>
    </source>
</evidence>
<accession>A0A2H0YS86</accession>
<proteinExistence type="predicted"/>
<dbReference type="SUPFAM" id="SSF53613">
    <property type="entry name" value="Ribokinase-like"/>
    <property type="match status" value="1"/>
</dbReference>
<evidence type="ECO:0000259" key="3">
    <source>
        <dbReference type="Pfam" id="PF00294"/>
    </source>
</evidence>
<reference evidence="5" key="1">
    <citation type="submission" date="2017-09" db="EMBL/GenBank/DDBJ databases">
        <title>Depth-based differentiation of microbial function through sediment-hosted aquifers and enrichment of novel symbionts in the deep terrestrial subsurface.</title>
        <authorList>
            <person name="Probst A.J."/>
            <person name="Ladd B."/>
            <person name="Jarett J.K."/>
            <person name="Geller-Mcgrath D.E."/>
            <person name="Sieber C.M.K."/>
            <person name="Emerson J.B."/>
            <person name="Anantharaman K."/>
            <person name="Thomas B.C."/>
            <person name="Malmstrom R."/>
            <person name="Stieglmeier M."/>
            <person name="Klingl A."/>
            <person name="Woyke T."/>
            <person name="Ryan C.M."/>
            <person name="Banfield J.F."/>
        </authorList>
    </citation>
    <scope>NUCLEOTIDE SEQUENCE [LARGE SCALE GENOMIC DNA]</scope>
</reference>
<evidence type="ECO:0000256" key="1">
    <source>
        <dbReference type="ARBA" id="ARBA00022679"/>
    </source>
</evidence>
<dbReference type="PANTHER" id="PTHR10584">
    <property type="entry name" value="SUGAR KINASE"/>
    <property type="match status" value="1"/>
</dbReference>
<comment type="caution">
    <text evidence="4">The sequence shown here is derived from an EMBL/GenBank/DDBJ whole genome shotgun (WGS) entry which is preliminary data.</text>
</comment>
<sequence length="323" mass="35503">MKTYDVVTIGTVSQDTYITSPAFRVMANSKSTRGKSQCFPFGTKILLKDFYLEVGGGATNAAATFRRFGWTASVISRCGDDPSGQFVIEELKREKIDTTHIQVAQNKKTEYSLIFLNKNGERTIFVYSGVAQNFGPLRNSVLETSAKWFYATSLGGNISIASSVMQSKQRGINIAWNPGRADLLLPQRVLYRLLKNVDVLLLNREEAGVLFGSTNISVIRERCGRHQIPVCVITDAEHGSWLFSGSLTMRSKIKKVRAQDTTGAGDAFGSGFIAGLLRQPGDFKYAMYVASANAMSVVQKVGAKHGLMSPKLLHTLKSRIQII</sequence>
<keyword evidence="1" id="KW-0808">Transferase</keyword>
<dbReference type="Proteomes" id="UP000228711">
    <property type="component" value="Unassembled WGS sequence"/>
</dbReference>